<protein>
    <submittedName>
        <fullName evidence="1">Spore coat associated protein CotJA</fullName>
    </submittedName>
</protein>
<proteinExistence type="predicted"/>
<organism evidence="1 2">
    <name type="scientific">Candidatus Scatomonas pullistercoris</name>
    <dbReference type="NCBI Taxonomy" id="2840920"/>
    <lineage>
        <taxon>Bacteria</taxon>
        <taxon>Bacillati</taxon>
        <taxon>Bacillota</taxon>
        <taxon>Clostridia</taxon>
        <taxon>Lachnospirales</taxon>
        <taxon>Lachnospiraceae</taxon>
        <taxon>Lachnospiraceae incertae sedis</taxon>
        <taxon>Candidatus Scatomonas</taxon>
    </lineage>
</organism>
<sequence length="82" mass="9067">MNRNTCHRPLCAGSQNICRRSGCPADSTDVYSHLDDHLPIAMGYVPVQKWSHPFDLCKALQMGTIFPELCKPFCGKGGAICR</sequence>
<reference evidence="1" key="2">
    <citation type="journal article" date="2021" name="PeerJ">
        <title>Extensive microbial diversity within the chicken gut microbiome revealed by metagenomics and culture.</title>
        <authorList>
            <person name="Gilroy R."/>
            <person name="Ravi A."/>
            <person name="Getino M."/>
            <person name="Pursley I."/>
            <person name="Horton D.L."/>
            <person name="Alikhan N.F."/>
            <person name="Baker D."/>
            <person name="Gharbi K."/>
            <person name="Hall N."/>
            <person name="Watson M."/>
            <person name="Adriaenssens E.M."/>
            <person name="Foster-Nyarko E."/>
            <person name="Jarju S."/>
            <person name="Secka A."/>
            <person name="Antonio M."/>
            <person name="Oren A."/>
            <person name="Chaudhuri R.R."/>
            <person name="La Ragione R."/>
            <person name="Hildebrand F."/>
            <person name="Pallen M.J."/>
        </authorList>
    </citation>
    <scope>NUCLEOTIDE SEQUENCE</scope>
    <source>
        <strain evidence="1">CHK188-20938</strain>
    </source>
</reference>
<dbReference type="EMBL" id="DVOO01000009">
    <property type="protein sequence ID" value="HIV24652.1"/>
    <property type="molecule type" value="Genomic_DNA"/>
</dbReference>
<evidence type="ECO:0000313" key="1">
    <source>
        <dbReference type="EMBL" id="HIV24652.1"/>
    </source>
</evidence>
<evidence type="ECO:0000313" key="2">
    <source>
        <dbReference type="Proteomes" id="UP000824169"/>
    </source>
</evidence>
<comment type="caution">
    <text evidence="1">The sequence shown here is derived from an EMBL/GenBank/DDBJ whole genome shotgun (WGS) entry which is preliminary data.</text>
</comment>
<accession>A0A9D1P1M0</accession>
<dbReference type="Pfam" id="PF11007">
    <property type="entry name" value="CotJA"/>
    <property type="match status" value="1"/>
</dbReference>
<dbReference type="AlphaFoldDB" id="A0A9D1P1M0"/>
<name>A0A9D1P1M0_9FIRM</name>
<dbReference type="InterPro" id="IPR020256">
    <property type="entry name" value="Spore_coat_CotJA"/>
</dbReference>
<gene>
    <name evidence="1" type="ORF">IAB71_02505</name>
</gene>
<reference evidence="1" key="1">
    <citation type="submission" date="2020-10" db="EMBL/GenBank/DDBJ databases">
        <authorList>
            <person name="Gilroy R."/>
        </authorList>
    </citation>
    <scope>NUCLEOTIDE SEQUENCE</scope>
    <source>
        <strain evidence="1">CHK188-20938</strain>
    </source>
</reference>
<dbReference type="Proteomes" id="UP000824169">
    <property type="component" value="Unassembled WGS sequence"/>
</dbReference>